<feature type="transmembrane region" description="Helical" evidence="11">
    <location>
        <begin position="249"/>
        <end position="272"/>
    </location>
</feature>
<dbReference type="InterPro" id="IPR023299">
    <property type="entry name" value="ATPase_P-typ_cyto_dom_N"/>
</dbReference>
<dbReference type="Pfam" id="PF00702">
    <property type="entry name" value="Hydrolase"/>
    <property type="match status" value="1"/>
</dbReference>
<reference evidence="13 14" key="1">
    <citation type="journal article" date="2014" name="PLoS Genet.">
        <title>Phylogenetically driven sequencing of extremely halophilic archaea reveals strategies for static and dynamic osmo-response.</title>
        <authorList>
            <person name="Becker E.A."/>
            <person name="Seitzer P.M."/>
            <person name="Tritt A."/>
            <person name="Larsen D."/>
            <person name="Krusor M."/>
            <person name="Yao A.I."/>
            <person name="Wu D."/>
            <person name="Madern D."/>
            <person name="Eisen J.A."/>
            <person name="Darling A.E."/>
            <person name="Facciotti M.T."/>
        </authorList>
    </citation>
    <scope>NUCLEOTIDE SEQUENCE [LARGE SCALE GENOMIC DNA]</scope>
    <source>
        <strain evidence="13 14">DSM 12281</strain>
    </source>
</reference>
<dbReference type="GO" id="GO:0005507">
    <property type="term" value="F:copper ion binding"/>
    <property type="evidence" value="ECO:0007669"/>
    <property type="project" value="TreeGrafter"/>
</dbReference>
<feature type="domain" description="HMA" evidence="12">
    <location>
        <begin position="108"/>
        <end position="174"/>
    </location>
</feature>
<keyword evidence="7" id="KW-1278">Translocase</keyword>
<dbReference type="PROSITE" id="PS01229">
    <property type="entry name" value="COF_2"/>
    <property type="match status" value="1"/>
</dbReference>
<accession>M0A6X5</accession>
<dbReference type="Proteomes" id="UP000011648">
    <property type="component" value="Unassembled WGS sequence"/>
</dbReference>
<dbReference type="PATRIC" id="fig|1230458.4.peg.1378"/>
<feature type="region of interest" description="Disordered" evidence="10">
    <location>
        <begin position="1"/>
        <end position="106"/>
    </location>
</feature>
<dbReference type="GO" id="GO:0005524">
    <property type="term" value="F:ATP binding"/>
    <property type="evidence" value="ECO:0007669"/>
    <property type="project" value="UniProtKB-KW"/>
</dbReference>
<evidence type="ECO:0000256" key="1">
    <source>
        <dbReference type="ARBA" id="ARBA00004127"/>
    </source>
</evidence>
<dbReference type="InterPro" id="IPR044492">
    <property type="entry name" value="P_typ_ATPase_HD_dom"/>
</dbReference>
<evidence type="ECO:0000256" key="6">
    <source>
        <dbReference type="ARBA" id="ARBA00022840"/>
    </source>
</evidence>
<comment type="caution">
    <text evidence="13">The sequence shown here is derived from an EMBL/GenBank/DDBJ whole genome shotgun (WGS) entry which is preliminary data.</text>
</comment>
<dbReference type="Gene3D" id="2.70.150.10">
    <property type="entry name" value="Calcium-transporting ATPase, cytoplasmic transduction domain A"/>
    <property type="match status" value="1"/>
</dbReference>
<evidence type="ECO:0000313" key="14">
    <source>
        <dbReference type="Proteomes" id="UP000011648"/>
    </source>
</evidence>
<feature type="transmembrane region" description="Helical" evidence="11">
    <location>
        <begin position="897"/>
        <end position="916"/>
    </location>
</feature>
<evidence type="ECO:0000256" key="10">
    <source>
        <dbReference type="SAM" id="MobiDB-lite"/>
    </source>
</evidence>
<dbReference type="GO" id="GO:0012505">
    <property type="term" value="C:endomembrane system"/>
    <property type="evidence" value="ECO:0007669"/>
    <property type="project" value="UniProtKB-SubCell"/>
</dbReference>
<feature type="region of interest" description="Disordered" evidence="10">
    <location>
        <begin position="363"/>
        <end position="396"/>
    </location>
</feature>
<dbReference type="AlphaFoldDB" id="M0A6X5"/>
<dbReference type="Gene3D" id="3.30.70.100">
    <property type="match status" value="1"/>
</dbReference>
<feature type="transmembrane region" description="Helical" evidence="11">
    <location>
        <begin position="208"/>
        <end position="229"/>
    </location>
</feature>
<sequence length="918" mass="96429">MDDDAERSTANPTPGPSRCRLCGTALTPAESDSDEQPARSDTDERSATGRSDATATTAFCSTGCRQIDETLDEPTPDDEAGQPTAGSTPSVETADESTATSADAATPDRTFLRVDGMYAATCERYLESVAKSQDGVTDAAASYVTETIRIDHDPARSSAAELEAALTTTGYTAYRREEASSDDETGGTRRSREMSGLRKRRTDDMLEVRYVIGIVFGSFLLVPYAALLYPTYLASVFDWRFLSLYDEAFTGFGGLLFLPLFFTVTGAVLYLTGMPLLRGAYVSLKHRQPSTQLLASLTVVSAFCYGTIAFVSGRNDLYYDLTIIVAAIVMAALFYEAMVKRQAMDRLTELTISQVDTARVFDSAGSETGSDPADPTDAAATTAADPDTSTQHTRTVPVTDLSAGDRLLVRAGERIPVDGELVASSCTVDEAVVTGESLPISKTPGDAVVGGSVVTGDAAIVAVGDRTDSSIDRLTRTVWNLQSAAHGIQRRADELAAIFLPIVLGAGALVGAWNVFQGNGLGSTTTVLAVLLTVMVASPWALGLATPYSIASSIREAMDHGIVVFDETVFERLREIDTVVFDKTGTLTTGEMTVLEADGSPALLRAAGRLERHASHPAAAAITAAFASTGGPDTSGTPDEVDDPAPDGGTVDDSKGSRDETDSTDSTDSDTNEFVREFTDHGNGVSGVVDGDRLLVGHPDLFDDRDWDLDPELEGHASDAREAGNLPVVIGRNGRAEGLIVVGDEPRGDWEETVTALSESDVSVVVLTGDEGRSIDAFARHPGVDHVFTGVPPDGKTEAIRRLRTDDRVAMVGDGTNDAPALAAADLGLSLGGGTALASDAADLAIVDDDLTGVERAFALARAARRRVVQNLALALSYNAIVVPLALAGLLNPLFTAVAVGVSAGLIVLNSSRSLLPA</sequence>
<dbReference type="SUPFAM" id="SSF55008">
    <property type="entry name" value="HMA, heavy metal-associated domain"/>
    <property type="match status" value="1"/>
</dbReference>
<dbReference type="EMBL" id="AOIL01000018">
    <property type="protein sequence ID" value="ELY94111.1"/>
    <property type="molecule type" value="Genomic_DNA"/>
</dbReference>
<feature type="compositionally biased region" description="Polar residues" evidence="10">
    <location>
        <begin position="48"/>
        <end position="64"/>
    </location>
</feature>
<feature type="compositionally biased region" description="Basic and acidic residues" evidence="10">
    <location>
        <begin position="36"/>
        <end position="47"/>
    </location>
</feature>
<feature type="transmembrane region" description="Helical" evidence="11">
    <location>
        <begin position="528"/>
        <end position="550"/>
    </location>
</feature>
<dbReference type="InterPro" id="IPR059000">
    <property type="entry name" value="ATPase_P-type_domA"/>
</dbReference>
<dbReference type="RefSeq" id="WP_006825174.1">
    <property type="nucleotide sequence ID" value="NZ_AOIL01000018.1"/>
</dbReference>
<evidence type="ECO:0000256" key="8">
    <source>
        <dbReference type="ARBA" id="ARBA00022989"/>
    </source>
</evidence>
<evidence type="ECO:0000313" key="13">
    <source>
        <dbReference type="EMBL" id="ELY94111.1"/>
    </source>
</evidence>
<keyword evidence="9 11" id="KW-0472">Membrane</keyword>
<dbReference type="PROSITE" id="PS50846">
    <property type="entry name" value="HMA_2"/>
    <property type="match status" value="1"/>
</dbReference>
<name>M0A6X5_9EURY</name>
<feature type="compositionally biased region" description="Low complexity" evidence="10">
    <location>
        <begin position="96"/>
        <end position="105"/>
    </location>
</feature>
<dbReference type="OrthoDB" id="8588at2157"/>
<gene>
    <name evidence="13" type="ORF">C484_06794</name>
</gene>
<dbReference type="SUPFAM" id="SSF56784">
    <property type="entry name" value="HAD-like"/>
    <property type="match status" value="1"/>
</dbReference>
<feature type="compositionally biased region" description="Acidic residues" evidence="10">
    <location>
        <begin position="662"/>
        <end position="671"/>
    </location>
</feature>
<feature type="compositionally biased region" description="Low complexity" evidence="10">
    <location>
        <begin position="370"/>
        <end position="390"/>
    </location>
</feature>
<dbReference type="InterPro" id="IPR008250">
    <property type="entry name" value="ATPase_P-typ_transduc_dom_A_sf"/>
</dbReference>
<feature type="compositionally biased region" description="Acidic residues" evidence="10">
    <location>
        <begin position="69"/>
        <end position="80"/>
    </location>
</feature>
<dbReference type="InterPro" id="IPR027256">
    <property type="entry name" value="P-typ_ATPase_IB"/>
</dbReference>
<dbReference type="NCBIfam" id="TIGR01525">
    <property type="entry name" value="ATPase-IB_hvy"/>
    <property type="match status" value="1"/>
</dbReference>
<keyword evidence="5" id="KW-0547">Nucleotide-binding</keyword>
<keyword evidence="8 11" id="KW-1133">Transmembrane helix</keyword>
<dbReference type="InterPro" id="IPR006121">
    <property type="entry name" value="HMA_dom"/>
</dbReference>
<feature type="transmembrane region" description="Helical" evidence="11">
    <location>
        <begin position="872"/>
        <end position="891"/>
    </location>
</feature>
<proteinExistence type="inferred from homology"/>
<organism evidence="13 14">
    <name type="scientific">Natrialba taiwanensis DSM 12281</name>
    <dbReference type="NCBI Taxonomy" id="1230458"/>
    <lineage>
        <taxon>Archaea</taxon>
        <taxon>Methanobacteriati</taxon>
        <taxon>Methanobacteriota</taxon>
        <taxon>Stenosarchaea group</taxon>
        <taxon>Halobacteria</taxon>
        <taxon>Halobacteriales</taxon>
        <taxon>Natrialbaceae</taxon>
        <taxon>Natrialba</taxon>
    </lineage>
</organism>
<dbReference type="SUPFAM" id="SSF81660">
    <property type="entry name" value="Metal cation-transporting ATPase, ATP-binding domain N"/>
    <property type="match status" value="1"/>
</dbReference>
<dbReference type="GO" id="GO:0043682">
    <property type="term" value="F:P-type divalent copper transporter activity"/>
    <property type="evidence" value="ECO:0007669"/>
    <property type="project" value="TreeGrafter"/>
</dbReference>
<dbReference type="SUPFAM" id="SSF81653">
    <property type="entry name" value="Calcium ATPase, transduction domain A"/>
    <property type="match status" value="1"/>
</dbReference>
<feature type="region of interest" description="Disordered" evidence="10">
    <location>
        <begin position="627"/>
        <end position="672"/>
    </location>
</feature>
<dbReference type="InterPro" id="IPR036163">
    <property type="entry name" value="HMA_dom_sf"/>
</dbReference>
<feature type="compositionally biased region" description="Basic and acidic residues" evidence="10">
    <location>
        <begin position="652"/>
        <end position="661"/>
    </location>
</feature>
<evidence type="ECO:0000256" key="3">
    <source>
        <dbReference type="ARBA" id="ARBA00022692"/>
    </source>
</evidence>
<feature type="transmembrane region" description="Helical" evidence="11">
    <location>
        <begin position="293"/>
        <end position="311"/>
    </location>
</feature>
<dbReference type="Pfam" id="PF00403">
    <property type="entry name" value="HMA"/>
    <property type="match status" value="1"/>
</dbReference>
<dbReference type="GO" id="GO:0055070">
    <property type="term" value="P:copper ion homeostasis"/>
    <property type="evidence" value="ECO:0007669"/>
    <property type="project" value="TreeGrafter"/>
</dbReference>
<feature type="transmembrane region" description="Helical" evidence="11">
    <location>
        <begin position="317"/>
        <end position="337"/>
    </location>
</feature>
<keyword evidence="6" id="KW-0067">ATP-binding</keyword>
<dbReference type="PRINTS" id="PR00120">
    <property type="entry name" value="HATPASE"/>
</dbReference>
<dbReference type="InterPro" id="IPR023214">
    <property type="entry name" value="HAD_sf"/>
</dbReference>
<dbReference type="SFLD" id="SFLDF00027">
    <property type="entry name" value="p-type_atpase"/>
    <property type="match status" value="1"/>
</dbReference>
<keyword evidence="3 11" id="KW-0812">Transmembrane</keyword>
<evidence type="ECO:0000256" key="2">
    <source>
        <dbReference type="ARBA" id="ARBA00006024"/>
    </source>
</evidence>
<dbReference type="CDD" id="cd00371">
    <property type="entry name" value="HMA"/>
    <property type="match status" value="1"/>
</dbReference>
<feature type="compositionally biased region" description="Basic and acidic residues" evidence="10">
    <location>
        <begin position="186"/>
        <end position="196"/>
    </location>
</feature>
<dbReference type="NCBIfam" id="TIGR01494">
    <property type="entry name" value="ATPase_P-type"/>
    <property type="match status" value="2"/>
</dbReference>
<dbReference type="InterPro" id="IPR001757">
    <property type="entry name" value="P_typ_ATPase"/>
</dbReference>
<dbReference type="SFLD" id="SFLDG00002">
    <property type="entry name" value="C1.7:_P-type_atpase_like"/>
    <property type="match status" value="1"/>
</dbReference>
<dbReference type="GO" id="GO:0016020">
    <property type="term" value="C:membrane"/>
    <property type="evidence" value="ECO:0007669"/>
    <property type="project" value="InterPro"/>
</dbReference>
<protein>
    <submittedName>
        <fullName evidence="13">ATPase P</fullName>
    </submittedName>
</protein>
<evidence type="ECO:0000256" key="9">
    <source>
        <dbReference type="ARBA" id="ARBA00023136"/>
    </source>
</evidence>
<feature type="transmembrane region" description="Helical" evidence="11">
    <location>
        <begin position="495"/>
        <end position="516"/>
    </location>
</feature>
<dbReference type="PRINTS" id="PR00119">
    <property type="entry name" value="CATATPASE"/>
</dbReference>
<evidence type="ECO:0000256" key="11">
    <source>
        <dbReference type="SAM" id="Phobius"/>
    </source>
</evidence>
<evidence type="ECO:0000259" key="12">
    <source>
        <dbReference type="PROSITE" id="PS50846"/>
    </source>
</evidence>
<comment type="similarity">
    <text evidence="2">Belongs to the cation transport ATPase (P-type) (TC 3.A.3) family. Type IB subfamily.</text>
</comment>
<dbReference type="Pfam" id="PF00122">
    <property type="entry name" value="E1-E2_ATPase"/>
    <property type="match status" value="1"/>
</dbReference>
<dbReference type="InterPro" id="IPR036412">
    <property type="entry name" value="HAD-like_sf"/>
</dbReference>
<dbReference type="SFLD" id="SFLDS00003">
    <property type="entry name" value="Haloacid_Dehalogenase"/>
    <property type="match status" value="1"/>
</dbReference>
<dbReference type="GO" id="GO:0016887">
    <property type="term" value="F:ATP hydrolysis activity"/>
    <property type="evidence" value="ECO:0007669"/>
    <property type="project" value="InterPro"/>
</dbReference>
<dbReference type="InterPro" id="IPR018303">
    <property type="entry name" value="ATPase_P-typ_P_site"/>
</dbReference>
<dbReference type="STRING" id="1230458.C484_06794"/>
<evidence type="ECO:0000256" key="4">
    <source>
        <dbReference type="ARBA" id="ARBA00022723"/>
    </source>
</evidence>
<evidence type="ECO:0000256" key="5">
    <source>
        <dbReference type="ARBA" id="ARBA00022741"/>
    </source>
</evidence>
<keyword evidence="14" id="KW-1185">Reference proteome</keyword>
<feature type="region of interest" description="Disordered" evidence="10">
    <location>
        <begin position="177"/>
        <end position="196"/>
    </location>
</feature>
<evidence type="ECO:0000256" key="7">
    <source>
        <dbReference type="ARBA" id="ARBA00022967"/>
    </source>
</evidence>
<dbReference type="Gene3D" id="3.40.50.1000">
    <property type="entry name" value="HAD superfamily/HAD-like"/>
    <property type="match status" value="1"/>
</dbReference>
<keyword evidence="4" id="KW-0479">Metal-binding</keyword>
<dbReference type="PANTHER" id="PTHR43520">
    <property type="entry name" value="ATP7, ISOFORM B"/>
    <property type="match status" value="1"/>
</dbReference>
<comment type="subcellular location">
    <subcellularLocation>
        <location evidence="1">Endomembrane system</location>
        <topology evidence="1">Multi-pass membrane protein</topology>
    </subcellularLocation>
</comment>
<dbReference type="PROSITE" id="PS00154">
    <property type="entry name" value="ATPASE_E1_E2"/>
    <property type="match status" value="1"/>
</dbReference>
<dbReference type="Gene3D" id="3.40.1110.10">
    <property type="entry name" value="Calcium-transporting ATPase, cytoplasmic domain N"/>
    <property type="match status" value="1"/>
</dbReference>
<dbReference type="PANTHER" id="PTHR43520:SF8">
    <property type="entry name" value="P-TYPE CU(+) TRANSPORTER"/>
    <property type="match status" value="1"/>
</dbReference>